<reference evidence="2" key="1">
    <citation type="submission" date="2017-09" db="EMBL/GenBank/DDBJ databases">
        <title>Polyketide synthases of a Diaporthe helianthi virulent isolate.</title>
        <authorList>
            <person name="Baroncelli R."/>
        </authorList>
    </citation>
    <scope>NUCLEOTIDE SEQUENCE [LARGE SCALE GENOMIC DNA]</scope>
    <source>
        <strain evidence="2">7/96</strain>
    </source>
</reference>
<accession>A0A2P5I5Z7</accession>
<proteinExistence type="predicted"/>
<dbReference type="OrthoDB" id="5336565at2759"/>
<feature type="region of interest" description="Disordered" evidence="1">
    <location>
        <begin position="75"/>
        <end position="94"/>
    </location>
</feature>
<feature type="compositionally biased region" description="Low complexity" evidence="1">
    <location>
        <begin position="345"/>
        <end position="372"/>
    </location>
</feature>
<dbReference type="InParanoid" id="A0A2P5I5Z7"/>
<evidence type="ECO:0000256" key="1">
    <source>
        <dbReference type="SAM" id="MobiDB-lite"/>
    </source>
</evidence>
<feature type="compositionally biased region" description="Basic and acidic residues" evidence="1">
    <location>
        <begin position="85"/>
        <end position="94"/>
    </location>
</feature>
<protein>
    <submittedName>
        <fullName evidence="2">Uncharacterized protein</fullName>
    </submittedName>
</protein>
<feature type="region of interest" description="Disordered" evidence="1">
    <location>
        <begin position="325"/>
        <end position="397"/>
    </location>
</feature>
<feature type="compositionally biased region" description="Low complexity" evidence="1">
    <location>
        <begin position="75"/>
        <end position="84"/>
    </location>
</feature>
<keyword evidence="3" id="KW-1185">Reference proteome</keyword>
<feature type="compositionally biased region" description="Acidic residues" evidence="1">
    <location>
        <begin position="325"/>
        <end position="340"/>
    </location>
</feature>
<dbReference type="EMBL" id="MAVT02000229">
    <property type="protein sequence ID" value="POS77926.1"/>
    <property type="molecule type" value="Genomic_DNA"/>
</dbReference>
<evidence type="ECO:0000313" key="2">
    <source>
        <dbReference type="EMBL" id="POS77926.1"/>
    </source>
</evidence>
<feature type="compositionally biased region" description="Low complexity" evidence="1">
    <location>
        <begin position="19"/>
        <end position="37"/>
    </location>
</feature>
<sequence length="397" mass="43313">MTGSGSSSSKQQFKRTKSNKTSTDDTSVSSKRPSAASSTFERILIENNIFSDGYGYHQQVPVVQHANSAQIQQKLAASRASLSPSRRDKSEYERFKQANTTALSESKVMSRVMPFFSGQSSGTQIASEENLVFNNLTSLTNGATVDPKPDLFDGASFTQVHSQIRKDLDSLIVPTKHVHAPIAPNYFFEAKSSLGLPHEGRRQITYDIAAGSRAMNALQNYREVSTAPYDGNAYTLGATYHASGLLKIYAGHMHPGQTGPETHVTQVKGFDITGDAETYYKGVGALRNARDLAYELRNDLIQSSNSKAQAAEHQPQVLQYVVEDADEDEDEDEDGDEDEPTTVTRPSVVSSRAAGAPSSRTRTSTTRATEPNTRSKRGRSPSPPSPRRTRSGAGKRR</sequence>
<dbReference type="Proteomes" id="UP000094444">
    <property type="component" value="Unassembled WGS sequence"/>
</dbReference>
<comment type="caution">
    <text evidence="2">The sequence shown here is derived from an EMBL/GenBank/DDBJ whole genome shotgun (WGS) entry which is preliminary data.</text>
</comment>
<gene>
    <name evidence="2" type="ORF">DHEL01_v203693</name>
</gene>
<feature type="compositionally biased region" description="Basic residues" evidence="1">
    <location>
        <begin position="387"/>
        <end position="397"/>
    </location>
</feature>
<feature type="region of interest" description="Disordered" evidence="1">
    <location>
        <begin position="1"/>
        <end position="37"/>
    </location>
</feature>
<dbReference type="AlphaFoldDB" id="A0A2P5I5Z7"/>
<organism evidence="2 3">
    <name type="scientific">Diaporthe helianthi</name>
    <dbReference type="NCBI Taxonomy" id="158607"/>
    <lineage>
        <taxon>Eukaryota</taxon>
        <taxon>Fungi</taxon>
        <taxon>Dikarya</taxon>
        <taxon>Ascomycota</taxon>
        <taxon>Pezizomycotina</taxon>
        <taxon>Sordariomycetes</taxon>
        <taxon>Sordariomycetidae</taxon>
        <taxon>Diaporthales</taxon>
        <taxon>Diaporthaceae</taxon>
        <taxon>Diaporthe</taxon>
    </lineage>
</organism>
<dbReference type="STRING" id="158607.A0A2P5I5Z7"/>
<name>A0A2P5I5Z7_DIAHE</name>
<evidence type="ECO:0000313" key="3">
    <source>
        <dbReference type="Proteomes" id="UP000094444"/>
    </source>
</evidence>